<evidence type="ECO:0000256" key="1">
    <source>
        <dbReference type="SAM" id="MobiDB-lite"/>
    </source>
</evidence>
<organism evidence="2 3">
    <name type="scientific">Digitaria exilis</name>
    <dbReference type="NCBI Taxonomy" id="1010633"/>
    <lineage>
        <taxon>Eukaryota</taxon>
        <taxon>Viridiplantae</taxon>
        <taxon>Streptophyta</taxon>
        <taxon>Embryophyta</taxon>
        <taxon>Tracheophyta</taxon>
        <taxon>Spermatophyta</taxon>
        <taxon>Magnoliopsida</taxon>
        <taxon>Liliopsida</taxon>
        <taxon>Poales</taxon>
        <taxon>Poaceae</taxon>
        <taxon>PACMAD clade</taxon>
        <taxon>Panicoideae</taxon>
        <taxon>Panicodae</taxon>
        <taxon>Paniceae</taxon>
        <taxon>Anthephorinae</taxon>
        <taxon>Digitaria</taxon>
    </lineage>
</organism>
<dbReference type="Proteomes" id="UP000636709">
    <property type="component" value="Unassembled WGS sequence"/>
</dbReference>
<keyword evidence="3" id="KW-1185">Reference proteome</keyword>
<dbReference type="AlphaFoldDB" id="A0A835EFP6"/>
<comment type="caution">
    <text evidence="2">The sequence shown here is derived from an EMBL/GenBank/DDBJ whole genome shotgun (WGS) entry which is preliminary data.</text>
</comment>
<reference evidence="2" key="1">
    <citation type="submission" date="2020-07" db="EMBL/GenBank/DDBJ databases">
        <title>Genome sequence and genetic diversity analysis of an under-domesticated orphan crop, white fonio (Digitaria exilis).</title>
        <authorList>
            <person name="Bennetzen J.L."/>
            <person name="Chen S."/>
            <person name="Ma X."/>
            <person name="Wang X."/>
            <person name="Yssel A.E.J."/>
            <person name="Chaluvadi S.R."/>
            <person name="Johnson M."/>
            <person name="Gangashetty P."/>
            <person name="Hamidou F."/>
            <person name="Sanogo M.D."/>
            <person name="Zwaenepoel A."/>
            <person name="Wallace J."/>
            <person name="Van De Peer Y."/>
            <person name="Van Deynze A."/>
        </authorList>
    </citation>
    <scope>NUCLEOTIDE SEQUENCE</scope>
    <source>
        <tissue evidence="2">Leaves</tissue>
    </source>
</reference>
<gene>
    <name evidence="2" type="ORF">HU200_044109</name>
</gene>
<dbReference type="OrthoDB" id="27226at2759"/>
<sequence>MRNQEKYAPPLPKLGRNRNRRLRRRPPGGLAEKNSVNEEKIATAGRQKIKPARGGYRGHAAADSLRAAVDPSPAAAALRRHLASRQDERATATASRCLVRWVDCNGCHQQQPSAGEERRRRAFVDPSPFESTGDKVSSSLRSSSCFLSHPNHFVSTAFLPDSAHAREVFDAMWCAQQARGVCYLFVARLPLRLHRLRNPLFRAAKICSSRGLVAAALEVSKDGSSTVLAICFDVDSTVILDEGIDELADFCGAGKAAFFDEAISFPKLRSAGRSGHQGMLT</sequence>
<feature type="region of interest" description="Disordered" evidence="1">
    <location>
        <begin position="1"/>
        <end position="36"/>
    </location>
</feature>
<evidence type="ECO:0000313" key="3">
    <source>
        <dbReference type="Proteomes" id="UP000636709"/>
    </source>
</evidence>
<protein>
    <submittedName>
        <fullName evidence="2">Uncharacterized protein</fullName>
    </submittedName>
</protein>
<accession>A0A835EFP6</accession>
<proteinExistence type="predicted"/>
<evidence type="ECO:0000313" key="2">
    <source>
        <dbReference type="EMBL" id="KAF8684831.1"/>
    </source>
</evidence>
<dbReference type="EMBL" id="JACEFO010002093">
    <property type="protein sequence ID" value="KAF8684831.1"/>
    <property type="molecule type" value="Genomic_DNA"/>
</dbReference>
<feature type="compositionally biased region" description="Basic residues" evidence="1">
    <location>
        <begin position="15"/>
        <end position="26"/>
    </location>
</feature>
<name>A0A835EFP6_9POAL</name>